<evidence type="ECO:0000256" key="3">
    <source>
        <dbReference type="ARBA" id="ARBA00013192"/>
    </source>
</evidence>
<proteinExistence type="inferred from homology"/>
<evidence type="ECO:0000256" key="8">
    <source>
        <dbReference type="HAMAP-Rule" id="MF_01255"/>
    </source>
</evidence>
<evidence type="ECO:0000256" key="2">
    <source>
        <dbReference type="ARBA" id="ARBA00009637"/>
    </source>
</evidence>
<dbReference type="AlphaFoldDB" id="A0A7X7LWR3"/>
<accession>A0A7X7LWR3</accession>
<comment type="similarity">
    <text evidence="2 8">Belongs to the ectoine synthase family.</text>
</comment>
<comment type="function">
    <text evidence="8">Catalyzes the circularization of gamma-N-acetyl-alpha,gamma-diaminobutyric acid (ADABA) to ectoine (1,4,5,6-tetrahydro-2-methyl-4-pyrimidine carboxylic acid), which is an excellent osmoprotectant.</text>
</comment>
<dbReference type="UniPathway" id="UPA00067">
    <property type="reaction ID" value="UER00123"/>
</dbReference>
<dbReference type="InterPro" id="IPR011051">
    <property type="entry name" value="RmlC_Cupin_sf"/>
</dbReference>
<organism evidence="9 10">
    <name type="scientific">Thauera phenolivorans</name>
    <dbReference type="NCBI Taxonomy" id="1792543"/>
    <lineage>
        <taxon>Bacteria</taxon>
        <taxon>Pseudomonadati</taxon>
        <taxon>Pseudomonadota</taxon>
        <taxon>Betaproteobacteria</taxon>
        <taxon>Rhodocyclales</taxon>
        <taxon>Zoogloeaceae</taxon>
        <taxon>Thauera</taxon>
    </lineage>
</organism>
<evidence type="ECO:0000256" key="1">
    <source>
        <dbReference type="ARBA" id="ARBA00005181"/>
    </source>
</evidence>
<dbReference type="GO" id="GO:0019491">
    <property type="term" value="P:ectoine biosynthetic process"/>
    <property type="evidence" value="ECO:0007669"/>
    <property type="project" value="UniProtKB-UniRule"/>
</dbReference>
<dbReference type="NCBIfam" id="NF009806">
    <property type="entry name" value="PRK13290.1"/>
    <property type="match status" value="1"/>
</dbReference>
<dbReference type="EMBL" id="JAAYYV010000229">
    <property type="protein sequence ID" value="NLF54485.1"/>
    <property type="molecule type" value="Genomic_DNA"/>
</dbReference>
<comment type="catalytic activity">
    <reaction evidence="7 8">
        <text>(2S)-4-acetamido-2-aminobutanoate = L-ectoine + H2O</text>
        <dbReference type="Rhea" id="RHEA:17281"/>
        <dbReference type="ChEBI" id="CHEBI:15377"/>
        <dbReference type="ChEBI" id="CHEBI:58515"/>
        <dbReference type="ChEBI" id="CHEBI:58929"/>
        <dbReference type="EC" id="4.2.1.108"/>
    </reaction>
</comment>
<evidence type="ECO:0000256" key="7">
    <source>
        <dbReference type="ARBA" id="ARBA00048714"/>
    </source>
</evidence>
<reference evidence="9 10" key="1">
    <citation type="journal article" date="2020" name="Biotechnol. Biofuels">
        <title>New insights from the biogas microbiome by comprehensive genome-resolved metagenomics of nearly 1600 species originating from multiple anaerobic digesters.</title>
        <authorList>
            <person name="Campanaro S."/>
            <person name="Treu L."/>
            <person name="Rodriguez-R L.M."/>
            <person name="Kovalovszki A."/>
            <person name="Ziels R.M."/>
            <person name="Maus I."/>
            <person name="Zhu X."/>
            <person name="Kougias P.G."/>
            <person name="Basile A."/>
            <person name="Luo G."/>
            <person name="Schluter A."/>
            <person name="Konstantinidis K.T."/>
            <person name="Angelidaki I."/>
        </authorList>
    </citation>
    <scope>NUCLEOTIDE SEQUENCE [LARGE SCALE GENOMIC DNA]</scope>
    <source>
        <strain evidence="9">AS06rmzACSIP_256</strain>
    </source>
</reference>
<dbReference type="GO" id="GO:0033990">
    <property type="term" value="F:ectoine synthase activity"/>
    <property type="evidence" value="ECO:0007669"/>
    <property type="project" value="UniProtKB-EC"/>
</dbReference>
<keyword evidence="5 8" id="KW-0456">Lyase</keyword>
<dbReference type="CDD" id="cd06978">
    <property type="entry name" value="cupin_EctC"/>
    <property type="match status" value="1"/>
</dbReference>
<evidence type="ECO:0000256" key="5">
    <source>
        <dbReference type="ARBA" id="ARBA00023239"/>
    </source>
</evidence>
<protein>
    <recommendedName>
        <fullName evidence="4 8">L-ectoine synthase</fullName>
        <ecNumber evidence="3 8">4.2.1.108</ecNumber>
    </recommendedName>
    <alternativeName>
        <fullName evidence="6 8">N-acetyldiaminobutyrate dehydratase</fullName>
    </alternativeName>
</protein>
<evidence type="ECO:0000256" key="6">
    <source>
        <dbReference type="ARBA" id="ARBA00033271"/>
    </source>
</evidence>
<comment type="pathway">
    <text evidence="1 8">Amine and polyamine biosynthesis; ectoine biosynthesis; L-ectoine from L-aspartate 4-semialdehyde: step 3/3.</text>
</comment>
<dbReference type="Gene3D" id="2.60.120.10">
    <property type="entry name" value="Jelly Rolls"/>
    <property type="match status" value="1"/>
</dbReference>
<dbReference type="SUPFAM" id="SSF51182">
    <property type="entry name" value="RmlC-like cupins"/>
    <property type="match status" value="1"/>
</dbReference>
<sequence length="136" mass="15063">MIVKHLDQLIGTPADVDTEQWASRRFILASDKLGYSVTDTLIKEGAELEMEYRNHIETVYCFEGEGEIEDLATGTVYPIRPGTLYALNLHDRHILRANKGSHMRMVCVFNPPLTGAEVHDETGAYAAPEAMLATAG</sequence>
<dbReference type="InterPro" id="IPR010462">
    <property type="entry name" value="Ectoine_synth"/>
</dbReference>
<dbReference type="InterPro" id="IPR014710">
    <property type="entry name" value="RmlC-like_jellyroll"/>
</dbReference>
<dbReference type="HAMAP" id="MF_01255">
    <property type="entry name" value="Ectoine_synth"/>
    <property type="match status" value="1"/>
</dbReference>
<dbReference type="Proteomes" id="UP000536534">
    <property type="component" value="Unassembled WGS sequence"/>
</dbReference>
<evidence type="ECO:0000313" key="10">
    <source>
        <dbReference type="Proteomes" id="UP000536534"/>
    </source>
</evidence>
<dbReference type="Pfam" id="PF06339">
    <property type="entry name" value="Ectoine_synth"/>
    <property type="match status" value="1"/>
</dbReference>
<comment type="caution">
    <text evidence="9">The sequence shown here is derived from an EMBL/GenBank/DDBJ whole genome shotgun (WGS) entry which is preliminary data.</text>
</comment>
<name>A0A7X7LWR3_9RHOO</name>
<gene>
    <name evidence="8" type="primary">ectC</name>
    <name evidence="9" type="ORF">GX576_08855</name>
</gene>
<evidence type="ECO:0000313" key="9">
    <source>
        <dbReference type="EMBL" id="NLF54485.1"/>
    </source>
</evidence>
<dbReference type="PANTHER" id="PTHR39289:SF1">
    <property type="entry name" value="L-ECTOINE SYNTHASE"/>
    <property type="match status" value="1"/>
</dbReference>
<dbReference type="PANTHER" id="PTHR39289">
    <property type="match status" value="1"/>
</dbReference>
<dbReference type="EC" id="4.2.1.108" evidence="3 8"/>
<evidence type="ECO:0000256" key="4">
    <source>
        <dbReference type="ARBA" id="ARBA00019707"/>
    </source>
</evidence>